<evidence type="ECO:0008006" key="10">
    <source>
        <dbReference type="Google" id="ProtNLM"/>
    </source>
</evidence>
<reference evidence="9" key="1">
    <citation type="journal article" date="2020" name="Stud. Mycol.">
        <title>101 Dothideomycetes genomes: A test case for predicting lifestyles and emergence of pathogens.</title>
        <authorList>
            <person name="Haridas S."/>
            <person name="Albert R."/>
            <person name="Binder M."/>
            <person name="Bloem J."/>
            <person name="LaButti K."/>
            <person name="Salamov A."/>
            <person name="Andreopoulos B."/>
            <person name="Baker S."/>
            <person name="Barry K."/>
            <person name="Bills G."/>
            <person name="Bluhm B."/>
            <person name="Cannon C."/>
            <person name="Castanera R."/>
            <person name="Culley D."/>
            <person name="Daum C."/>
            <person name="Ezra D."/>
            <person name="Gonzalez J."/>
            <person name="Henrissat B."/>
            <person name="Kuo A."/>
            <person name="Liang C."/>
            <person name="Lipzen A."/>
            <person name="Lutzoni F."/>
            <person name="Magnuson J."/>
            <person name="Mondo S."/>
            <person name="Nolan M."/>
            <person name="Ohm R."/>
            <person name="Pangilinan J."/>
            <person name="Park H.-J."/>
            <person name="Ramirez L."/>
            <person name="Alfaro M."/>
            <person name="Sun H."/>
            <person name="Tritt A."/>
            <person name="Yoshinaga Y."/>
            <person name="Zwiers L.-H."/>
            <person name="Turgeon B."/>
            <person name="Goodwin S."/>
            <person name="Spatafora J."/>
            <person name="Crous P."/>
            <person name="Grigoriev I."/>
        </authorList>
    </citation>
    <scope>NUCLEOTIDE SEQUENCE [LARGE SCALE GENOMIC DNA]</scope>
    <source>
        <strain evidence="9">CECT 20119</strain>
    </source>
</reference>
<dbReference type="EMBL" id="ML992510">
    <property type="protein sequence ID" value="KAF2221344.1"/>
    <property type="molecule type" value="Genomic_DNA"/>
</dbReference>
<dbReference type="AlphaFoldDB" id="A0A6A6G6U0"/>
<keyword evidence="5" id="KW-0539">Nucleus</keyword>
<dbReference type="Proteomes" id="UP000799538">
    <property type="component" value="Unassembled WGS sequence"/>
</dbReference>
<sequence length="285" mass="31399">MSKMSLPTFQQLTPSVAISHPPSPTTAPSPSAAPSAILLFTWLGAGPRHIAKYTAGYRALFPTSALILVRIEFWGMIGHPASAERQGVTAIEAALATARDADPARVLVHVWSNGGAFMYQAAAGGYARQHKAPFAPGVVFLDSTPGSARFVGAYGKALNLMKAVLPRTFLMRLVGYGYAVLFVLALFVLPRLRGYRSLPGMLRRNLNDVKYVPKGTARSYFYSDGDELIEKEWVERHGEEARERGYDVSFVEFGGTGHVAHMKGDPERYWGHVRERWESVTTRKE</sequence>
<keyword evidence="4 7" id="KW-0472">Membrane</keyword>
<evidence type="ECO:0000256" key="7">
    <source>
        <dbReference type="SAM" id="Phobius"/>
    </source>
</evidence>
<evidence type="ECO:0000256" key="4">
    <source>
        <dbReference type="ARBA" id="ARBA00023136"/>
    </source>
</evidence>
<dbReference type="InterPro" id="IPR008547">
    <property type="entry name" value="DUF829_TMEM53"/>
</dbReference>
<dbReference type="PANTHER" id="PTHR12265">
    <property type="entry name" value="TRANSMEMBRANE PROTEIN 53"/>
    <property type="match status" value="1"/>
</dbReference>
<protein>
    <recommendedName>
        <fullName evidence="10">Indole-diterpene biosynthesis protein PaxU</fullName>
    </recommendedName>
</protein>
<keyword evidence="9" id="KW-1185">Reference proteome</keyword>
<dbReference type="GO" id="GO:0005640">
    <property type="term" value="C:nuclear outer membrane"/>
    <property type="evidence" value="ECO:0007669"/>
    <property type="project" value="UniProtKB-SubCell"/>
</dbReference>
<comment type="subcellular location">
    <subcellularLocation>
        <location evidence="6">Nucleus outer membrane</location>
        <topology evidence="6">Single-pass membrane protein</topology>
    </subcellularLocation>
</comment>
<dbReference type="Gene3D" id="3.40.50.1820">
    <property type="entry name" value="alpha/beta hydrolase"/>
    <property type="match status" value="1"/>
</dbReference>
<dbReference type="Pfam" id="PF05705">
    <property type="entry name" value="DUF829"/>
    <property type="match status" value="1"/>
</dbReference>
<name>A0A6A6G6U0_9PEZI</name>
<evidence type="ECO:0000256" key="5">
    <source>
        <dbReference type="ARBA" id="ARBA00023242"/>
    </source>
</evidence>
<evidence type="ECO:0000256" key="3">
    <source>
        <dbReference type="ARBA" id="ARBA00022989"/>
    </source>
</evidence>
<dbReference type="OrthoDB" id="77878at2759"/>
<accession>A0A6A6G6U0</accession>
<dbReference type="SUPFAM" id="SSF53474">
    <property type="entry name" value="alpha/beta-Hydrolases"/>
    <property type="match status" value="1"/>
</dbReference>
<evidence type="ECO:0000256" key="1">
    <source>
        <dbReference type="ARBA" id="ARBA00007387"/>
    </source>
</evidence>
<keyword evidence="2 7" id="KW-0812">Transmembrane</keyword>
<organism evidence="8 9">
    <name type="scientific">Elsinoe ampelina</name>
    <dbReference type="NCBI Taxonomy" id="302913"/>
    <lineage>
        <taxon>Eukaryota</taxon>
        <taxon>Fungi</taxon>
        <taxon>Dikarya</taxon>
        <taxon>Ascomycota</taxon>
        <taxon>Pezizomycotina</taxon>
        <taxon>Dothideomycetes</taxon>
        <taxon>Dothideomycetidae</taxon>
        <taxon>Myriangiales</taxon>
        <taxon>Elsinoaceae</taxon>
        <taxon>Elsinoe</taxon>
    </lineage>
</organism>
<feature type="transmembrane region" description="Helical" evidence="7">
    <location>
        <begin position="169"/>
        <end position="189"/>
    </location>
</feature>
<evidence type="ECO:0000256" key="6">
    <source>
        <dbReference type="ARBA" id="ARBA00034303"/>
    </source>
</evidence>
<evidence type="ECO:0000313" key="9">
    <source>
        <dbReference type="Proteomes" id="UP000799538"/>
    </source>
</evidence>
<keyword evidence="3 7" id="KW-1133">Transmembrane helix</keyword>
<proteinExistence type="inferred from homology"/>
<evidence type="ECO:0000256" key="2">
    <source>
        <dbReference type="ARBA" id="ARBA00022692"/>
    </source>
</evidence>
<dbReference type="InterPro" id="IPR029058">
    <property type="entry name" value="AB_hydrolase_fold"/>
</dbReference>
<evidence type="ECO:0000313" key="8">
    <source>
        <dbReference type="EMBL" id="KAF2221344.1"/>
    </source>
</evidence>
<gene>
    <name evidence="8" type="ORF">BDZ85DRAFT_221194</name>
</gene>
<dbReference type="PANTHER" id="PTHR12265:SF30">
    <property type="entry name" value="TRANSMEMBRANE PROTEIN 53"/>
    <property type="match status" value="1"/>
</dbReference>
<comment type="similarity">
    <text evidence="1">Belongs to the TMEM53 family.</text>
</comment>